<evidence type="ECO:0000313" key="11">
    <source>
        <dbReference type="EMBL" id="TCK57833.1"/>
    </source>
</evidence>
<dbReference type="InterPro" id="IPR027417">
    <property type="entry name" value="P-loop_NTPase"/>
</dbReference>
<name>A0A4R1K2B9_9GAMM</name>
<gene>
    <name evidence="11" type="ORF">EV690_1530</name>
</gene>
<evidence type="ECO:0000313" key="12">
    <source>
        <dbReference type="Proteomes" id="UP000295565"/>
    </source>
</evidence>
<evidence type="ECO:0000256" key="2">
    <source>
        <dbReference type="ARBA" id="ARBA00022741"/>
    </source>
</evidence>
<dbReference type="EMBL" id="SMGD01000012">
    <property type="protein sequence ID" value="TCK57833.1"/>
    <property type="molecule type" value="Genomic_DNA"/>
</dbReference>
<dbReference type="Gene3D" id="1.10.10.60">
    <property type="entry name" value="Homeodomain-like"/>
    <property type="match status" value="1"/>
</dbReference>
<protein>
    <submittedName>
        <fullName evidence="11">Two-component system C4-dicarboxylate transport response regulator DctD/two-component system response regulator AauR</fullName>
    </submittedName>
</protein>
<evidence type="ECO:0000256" key="6">
    <source>
        <dbReference type="ARBA" id="ARBA00023125"/>
    </source>
</evidence>
<evidence type="ECO:0000256" key="7">
    <source>
        <dbReference type="ARBA" id="ARBA00023163"/>
    </source>
</evidence>
<sequence>MSEKQQVIVIEDDEDVCFGCVQTLKLEGIDAIGVDAVEKLQSLDVREFHGVIVTDIWLPGMSGLDYLQQLMGDDPELPVILITGHGNIETAVQAMRDGAYDFIEKPFKPEQLVAVIHRALDKRQLVMKVRSLRHQLNQSKGLESRIIGGSDAIVQLRKTIKQVAPLPTNIMLLGETGTGKDLVANCLHELSGRSGEFVPLNCGGLPESLFESEVFGHEPGAFSGATKRRIGKIEYANKGTLFLDEIESMPMQMQVKFLRVLQDQKVERLGDNQPRSVDFRTVAATKANLAEMAERGEFRADLNFRLNVVTLIIPPLRERREDIPLLFAKFTQEMSERLASPVPEVDSQLMHKLMTHEWPGNVRELRNVAERFVLGLNVADFANEREYNLDDYIASFEKTLIIDELRRHDGNISQSAQVLGIPKTTLYSRIRKLGIEPRKLKIPD</sequence>
<dbReference type="FunFam" id="3.40.50.300:FF:000006">
    <property type="entry name" value="DNA-binding transcriptional regulator NtrC"/>
    <property type="match status" value="1"/>
</dbReference>
<dbReference type="SUPFAM" id="SSF52540">
    <property type="entry name" value="P-loop containing nucleoside triphosphate hydrolases"/>
    <property type="match status" value="1"/>
</dbReference>
<dbReference type="OrthoDB" id="9804019at2"/>
<proteinExistence type="predicted"/>
<evidence type="ECO:0000256" key="4">
    <source>
        <dbReference type="ARBA" id="ARBA00023012"/>
    </source>
</evidence>
<dbReference type="Pfam" id="PF02954">
    <property type="entry name" value="HTH_8"/>
    <property type="match status" value="1"/>
</dbReference>
<feature type="domain" description="Response regulatory" evidence="10">
    <location>
        <begin position="6"/>
        <end position="120"/>
    </location>
</feature>
<evidence type="ECO:0000256" key="5">
    <source>
        <dbReference type="ARBA" id="ARBA00023015"/>
    </source>
</evidence>
<dbReference type="InterPro" id="IPR025662">
    <property type="entry name" value="Sigma_54_int_dom_ATP-bd_1"/>
</dbReference>
<dbReference type="PROSITE" id="PS00676">
    <property type="entry name" value="SIGMA54_INTERACT_2"/>
    <property type="match status" value="1"/>
</dbReference>
<dbReference type="InterPro" id="IPR001789">
    <property type="entry name" value="Sig_transdc_resp-reg_receiver"/>
</dbReference>
<dbReference type="GO" id="GO:0043565">
    <property type="term" value="F:sequence-specific DNA binding"/>
    <property type="evidence" value="ECO:0007669"/>
    <property type="project" value="InterPro"/>
</dbReference>
<dbReference type="PROSITE" id="PS50045">
    <property type="entry name" value="SIGMA54_INTERACT_4"/>
    <property type="match status" value="1"/>
</dbReference>
<keyword evidence="2" id="KW-0547">Nucleotide-binding</keyword>
<feature type="modified residue" description="4-aspartylphosphate" evidence="8">
    <location>
        <position position="55"/>
    </location>
</feature>
<dbReference type="GO" id="GO:0006355">
    <property type="term" value="P:regulation of DNA-templated transcription"/>
    <property type="evidence" value="ECO:0007669"/>
    <property type="project" value="InterPro"/>
</dbReference>
<dbReference type="Gene3D" id="1.10.8.60">
    <property type="match status" value="1"/>
</dbReference>
<keyword evidence="1 8" id="KW-0597">Phosphoprotein</keyword>
<dbReference type="RefSeq" id="WP_131912369.1">
    <property type="nucleotide sequence ID" value="NZ_OU594967.1"/>
</dbReference>
<evidence type="ECO:0000259" key="10">
    <source>
        <dbReference type="PROSITE" id="PS50110"/>
    </source>
</evidence>
<dbReference type="PROSITE" id="PS00675">
    <property type="entry name" value="SIGMA54_INTERACT_1"/>
    <property type="match status" value="1"/>
</dbReference>
<dbReference type="Proteomes" id="UP000295565">
    <property type="component" value="Unassembled WGS sequence"/>
</dbReference>
<keyword evidence="4" id="KW-0902">Two-component regulatory system</keyword>
<dbReference type="GO" id="GO:0000160">
    <property type="term" value="P:phosphorelay signal transduction system"/>
    <property type="evidence" value="ECO:0007669"/>
    <property type="project" value="UniProtKB-KW"/>
</dbReference>
<evidence type="ECO:0000256" key="8">
    <source>
        <dbReference type="PROSITE-ProRule" id="PRU00169"/>
    </source>
</evidence>
<dbReference type="PANTHER" id="PTHR32071">
    <property type="entry name" value="TRANSCRIPTIONAL REGULATORY PROTEIN"/>
    <property type="match status" value="1"/>
</dbReference>
<dbReference type="AlphaFoldDB" id="A0A4R1K2B9"/>
<dbReference type="InterPro" id="IPR058031">
    <property type="entry name" value="AAA_lid_NorR"/>
</dbReference>
<dbReference type="InterPro" id="IPR002197">
    <property type="entry name" value="HTH_Fis"/>
</dbReference>
<dbReference type="SUPFAM" id="SSF52172">
    <property type="entry name" value="CheY-like"/>
    <property type="match status" value="1"/>
</dbReference>
<dbReference type="Pfam" id="PF00072">
    <property type="entry name" value="Response_reg"/>
    <property type="match status" value="1"/>
</dbReference>
<dbReference type="Pfam" id="PF25601">
    <property type="entry name" value="AAA_lid_14"/>
    <property type="match status" value="1"/>
</dbReference>
<reference evidence="11 12" key="1">
    <citation type="submission" date="2019-03" db="EMBL/GenBank/DDBJ databases">
        <title>Genomic Encyclopedia of Type Strains, Phase IV (KMG-IV): sequencing the most valuable type-strain genomes for metagenomic binning, comparative biology and taxonomic classification.</title>
        <authorList>
            <person name="Goeker M."/>
        </authorList>
    </citation>
    <scope>NUCLEOTIDE SEQUENCE [LARGE SCALE GENOMIC DNA]</scope>
    <source>
        <strain evidence="11 12">DSM 18577</strain>
    </source>
</reference>
<dbReference type="InterPro" id="IPR003593">
    <property type="entry name" value="AAA+_ATPase"/>
</dbReference>
<dbReference type="SMART" id="SM00448">
    <property type="entry name" value="REC"/>
    <property type="match status" value="1"/>
</dbReference>
<evidence type="ECO:0000256" key="1">
    <source>
        <dbReference type="ARBA" id="ARBA00022553"/>
    </source>
</evidence>
<dbReference type="Gene3D" id="3.40.50.300">
    <property type="entry name" value="P-loop containing nucleotide triphosphate hydrolases"/>
    <property type="match status" value="1"/>
</dbReference>
<dbReference type="InterPro" id="IPR009057">
    <property type="entry name" value="Homeodomain-like_sf"/>
</dbReference>
<dbReference type="PRINTS" id="PR01590">
    <property type="entry name" value="HTHFIS"/>
</dbReference>
<dbReference type="SMART" id="SM00382">
    <property type="entry name" value="AAA"/>
    <property type="match status" value="1"/>
</dbReference>
<keyword evidence="5" id="KW-0805">Transcription regulation</keyword>
<organism evidence="11 12">
    <name type="scientific">Celerinatantimonas diazotrophica</name>
    <dbReference type="NCBI Taxonomy" id="412034"/>
    <lineage>
        <taxon>Bacteria</taxon>
        <taxon>Pseudomonadati</taxon>
        <taxon>Pseudomonadota</taxon>
        <taxon>Gammaproteobacteria</taxon>
        <taxon>Celerinatantimonadaceae</taxon>
        <taxon>Celerinatantimonas</taxon>
    </lineage>
</organism>
<evidence type="ECO:0000256" key="3">
    <source>
        <dbReference type="ARBA" id="ARBA00022840"/>
    </source>
</evidence>
<keyword evidence="6" id="KW-0238">DNA-binding</keyword>
<dbReference type="Pfam" id="PF00158">
    <property type="entry name" value="Sigma54_activat"/>
    <property type="match status" value="1"/>
</dbReference>
<dbReference type="PROSITE" id="PS50110">
    <property type="entry name" value="RESPONSE_REGULATORY"/>
    <property type="match status" value="1"/>
</dbReference>
<dbReference type="CDD" id="cd17549">
    <property type="entry name" value="REC_DctD-like"/>
    <property type="match status" value="1"/>
</dbReference>
<keyword evidence="7" id="KW-0804">Transcription</keyword>
<keyword evidence="3" id="KW-0067">ATP-binding</keyword>
<dbReference type="InterPro" id="IPR002078">
    <property type="entry name" value="Sigma_54_int"/>
</dbReference>
<dbReference type="InterPro" id="IPR025943">
    <property type="entry name" value="Sigma_54_int_dom_ATP-bd_2"/>
</dbReference>
<evidence type="ECO:0000259" key="9">
    <source>
        <dbReference type="PROSITE" id="PS50045"/>
    </source>
</evidence>
<keyword evidence="12" id="KW-1185">Reference proteome</keyword>
<dbReference type="SUPFAM" id="SSF46689">
    <property type="entry name" value="Homeodomain-like"/>
    <property type="match status" value="1"/>
</dbReference>
<feature type="domain" description="Sigma-54 factor interaction" evidence="9">
    <location>
        <begin position="146"/>
        <end position="374"/>
    </location>
</feature>
<dbReference type="PANTHER" id="PTHR32071:SF57">
    <property type="entry name" value="C4-DICARBOXYLATE TRANSPORT TRANSCRIPTIONAL REGULATORY PROTEIN DCTD"/>
    <property type="match status" value="1"/>
</dbReference>
<comment type="caution">
    <text evidence="11">The sequence shown here is derived from an EMBL/GenBank/DDBJ whole genome shotgun (WGS) entry which is preliminary data.</text>
</comment>
<dbReference type="InterPro" id="IPR011006">
    <property type="entry name" value="CheY-like_superfamily"/>
</dbReference>
<dbReference type="CDD" id="cd00009">
    <property type="entry name" value="AAA"/>
    <property type="match status" value="1"/>
</dbReference>
<dbReference type="Gene3D" id="3.40.50.2300">
    <property type="match status" value="1"/>
</dbReference>
<dbReference type="GO" id="GO:0005524">
    <property type="term" value="F:ATP binding"/>
    <property type="evidence" value="ECO:0007669"/>
    <property type="project" value="UniProtKB-KW"/>
</dbReference>
<accession>A0A4R1K2B9</accession>
<dbReference type="InterPro" id="IPR025944">
    <property type="entry name" value="Sigma_54_int_dom_CS"/>
</dbReference>
<dbReference type="PROSITE" id="PS00688">
    <property type="entry name" value="SIGMA54_INTERACT_3"/>
    <property type="match status" value="1"/>
</dbReference>
<dbReference type="FunFam" id="3.40.50.2300:FF:000018">
    <property type="entry name" value="DNA-binding transcriptional regulator NtrC"/>
    <property type="match status" value="1"/>
</dbReference>